<reference evidence="4" key="1">
    <citation type="journal article" date="2019" name="Int. J. Syst. Evol. Microbiol.">
        <title>The Global Catalogue of Microorganisms (GCM) 10K type strain sequencing project: providing services to taxonomists for standard genome sequencing and annotation.</title>
        <authorList>
            <consortium name="The Broad Institute Genomics Platform"/>
            <consortium name="The Broad Institute Genome Sequencing Center for Infectious Disease"/>
            <person name="Wu L."/>
            <person name="Ma J."/>
        </authorList>
    </citation>
    <scope>NUCLEOTIDE SEQUENCE [LARGE SCALE GENOMIC DNA]</scope>
    <source>
        <strain evidence="4">JCM 15572</strain>
    </source>
</reference>
<proteinExistence type="predicted"/>
<dbReference type="EMBL" id="BAAAPH010000012">
    <property type="protein sequence ID" value="GAA1579174.1"/>
    <property type="molecule type" value="Genomic_DNA"/>
</dbReference>
<feature type="compositionally biased region" description="Low complexity" evidence="2">
    <location>
        <begin position="319"/>
        <end position="332"/>
    </location>
</feature>
<keyword evidence="4" id="KW-1185">Reference proteome</keyword>
<evidence type="ECO:0000313" key="4">
    <source>
        <dbReference type="Proteomes" id="UP001501705"/>
    </source>
</evidence>
<sequence>MADEAAYAQHVEAIATAMASTRGLLDALSDDLDPTKLGAALGRRLDDATQLGAVTGLLQLEGEARNAYAARGGEDVETRARRDDKIAAADAAVRTSYSSAQETAANLGKILGQVRDRLAADDQQLKETVDGLDKGLDQLNQLEQLTGRKGAASRQLGEGLVELKRAAENAREELESAGKELGQARRAVSDLAKTQQQAGGNAHSRAVTDASVDAQRGIRSARGAVQSLHETLSRGEGRRSETVELAITMANTAAEAARKAAEQPAPENTGPAGGPETSRIPQTAAPQEVAGTRLETSRFEAAAPQAVSGSRLESSQFEAAGQQAAAPQAAAPVSRITELLAPPPQAAEQATAPQAAQPSAAQPQAAQPQAAQPQAAQPPAAEVQAAAVEGDPELAASFRAAGYSASKFGPATAAQSPATAAQSPATAAQSPVDPRVAWASGQPMGENSMGAKEYRPESGTQGRDNHRDSR</sequence>
<evidence type="ECO:0000256" key="1">
    <source>
        <dbReference type="SAM" id="Coils"/>
    </source>
</evidence>
<name>A0ABP4PL81_9ACTN</name>
<dbReference type="RefSeq" id="WP_344235049.1">
    <property type="nucleotide sequence ID" value="NZ_BAAAPH010000012.1"/>
</dbReference>
<keyword evidence="1" id="KW-0175">Coiled coil</keyword>
<feature type="compositionally biased region" description="Low complexity" evidence="2">
    <location>
        <begin position="410"/>
        <end position="430"/>
    </location>
</feature>
<evidence type="ECO:0000313" key="3">
    <source>
        <dbReference type="EMBL" id="GAA1579174.1"/>
    </source>
</evidence>
<feature type="region of interest" description="Disordered" evidence="2">
    <location>
        <begin position="254"/>
        <end position="291"/>
    </location>
</feature>
<organism evidence="3 4">
    <name type="scientific">Kribbella hippodromi</name>
    <dbReference type="NCBI Taxonomy" id="434347"/>
    <lineage>
        <taxon>Bacteria</taxon>
        <taxon>Bacillati</taxon>
        <taxon>Actinomycetota</taxon>
        <taxon>Actinomycetes</taxon>
        <taxon>Propionibacteriales</taxon>
        <taxon>Kribbellaceae</taxon>
        <taxon>Kribbella</taxon>
    </lineage>
</organism>
<dbReference type="Proteomes" id="UP001501705">
    <property type="component" value="Unassembled WGS sequence"/>
</dbReference>
<feature type="region of interest" description="Disordered" evidence="2">
    <location>
        <begin position="409"/>
        <end position="470"/>
    </location>
</feature>
<feature type="region of interest" description="Disordered" evidence="2">
    <location>
        <begin position="191"/>
        <end position="240"/>
    </location>
</feature>
<protein>
    <submittedName>
        <fullName evidence="3">Uncharacterized protein</fullName>
    </submittedName>
</protein>
<gene>
    <name evidence="3" type="ORF">GCM10009804_39590</name>
</gene>
<feature type="region of interest" description="Disordered" evidence="2">
    <location>
        <begin position="313"/>
        <end position="388"/>
    </location>
</feature>
<comment type="caution">
    <text evidence="3">The sequence shown here is derived from an EMBL/GenBank/DDBJ whole genome shotgun (WGS) entry which is preliminary data.</text>
</comment>
<feature type="coiled-coil region" evidence="1">
    <location>
        <begin position="153"/>
        <end position="187"/>
    </location>
</feature>
<evidence type="ECO:0000256" key="2">
    <source>
        <dbReference type="SAM" id="MobiDB-lite"/>
    </source>
</evidence>
<feature type="compositionally biased region" description="Basic and acidic residues" evidence="2">
    <location>
        <begin position="231"/>
        <end position="240"/>
    </location>
</feature>
<accession>A0ABP4PL81</accession>
<feature type="compositionally biased region" description="Low complexity" evidence="2">
    <location>
        <begin position="346"/>
        <end position="387"/>
    </location>
</feature>